<sequence length="88" mass="9791">MTKKGASPVDFSARSLTSAPPTTSVDGLVFVYIARPRHDNLRLSRSSQVMTLMASSNPRQRSSPHLRVDSLSTLPPMPPCFRKRNKRP</sequence>
<feature type="region of interest" description="Disordered" evidence="1">
    <location>
        <begin position="1"/>
        <end position="21"/>
    </location>
</feature>
<proteinExistence type="predicted"/>
<gene>
    <name evidence="2" type="ORF">PoB_001075600</name>
</gene>
<comment type="caution">
    <text evidence="2">The sequence shown here is derived from an EMBL/GenBank/DDBJ whole genome shotgun (WGS) entry which is preliminary data.</text>
</comment>
<protein>
    <submittedName>
        <fullName evidence="2">Uncharacterized protein</fullName>
    </submittedName>
</protein>
<reference evidence="2 3" key="1">
    <citation type="journal article" date="2021" name="Elife">
        <title>Chloroplast acquisition without the gene transfer in kleptoplastic sea slugs, Plakobranchus ocellatus.</title>
        <authorList>
            <person name="Maeda T."/>
            <person name="Takahashi S."/>
            <person name="Yoshida T."/>
            <person name="Shimamura S."/>
            <person name="Takaki Y."/>
            <person name="Nagai Y."/>
            <person name="Toyoda A."/>
            <person name="Suzuki Y."/>
            <person name="Arimoto A."/>
            <person name="Ishii H."/>
            <person name="Satoh N."/>
            <person name="Nishiyama T."/>
            <person name="Hasebe M."/>
            <person name="Maruyama T."/>
            <person name="Minagawa J."/>
            <person name="Obokata J."/>
            <person name="Shigenobu S."/>
        </authorList>
    </citation>
    <scope>NUCLEOTIDE SEQUENCE [LARGE SCALE GENOMIC DNA]</scope>
</reference>
<keyword evidence="3" id="KW-1185">Reference proteome</keyword>
<dbReference type="AlphaFoldDB" id="A0AAV3YPB4"/>
<organism evidence="2 3">
    <name type="scientific">Plakobranchus ocellatus</name>
    <dbReference type="NCBI Taxonomy" id="259542"/>
    <lineage>
        <taxon>Eukaryota</taxon>
        <taxon>Metazoa</taxon>
        <taxon>Spiralia</taxon>
        <taxon>Lophotrochozoa</taxon>
        <taxon>Mollusca</taxon>
        <taxon>Gastropoda</taxon>
        <taxon>Heterobranchia</taxon>
        <taxon>Euthyneura</taxon>
        <taxon>Panpulmonata</taxon>
        <taxon>Sacoglossa</taxon>
        <taxon>Placobranchoidea</taxon>
        <taxon>Plakobranchidae</taxon>
        <taxon>Plakobranchus</taxon>
    </lineage>
</organism>
<dbReference type="Proteomes" id="UP000735302">
    <property type="component" value="Unassembled WGS sequence"/>
</dbReference>
<name>A0AAV3YPB4_9GAST</name>
<feature type="region of interest" description="Disordered" evidence="1">
    <location>
        <begin position="52"/>
        <end position="88"/>
    </location>
</feature>
<feature type="compositionally biased region" description="Polar residues" evidence="1">
    <location>
        <begin position="52"/>
        <end position="63"/>
    </location>
</feature>
<evidence type="ECO:0000313" key="2">
    <source>
        <dbReference type="EMBL" id="GFN84250.1"/>
    </source>
</evidence>
<evidence type="ECO:0000313" key="3">
    <source>
        <dbReference type="Proteomes" id="UP000735302"/>
    </source>
</evidence>
<accession>A0AAV3YPB4</accession>
<evidence type="ECO:0000256" key="1">
    <source>
        <dbReference type="SAM" id="MobiDB-lite"/>
    </source>
</evidence>
<dbReference type="EMBL" id="BLXT01001286">
    <property type="protein sequence ID" value="GFN84250.1"/>
    <property type="molecule type" value="Genomic_DNA"/>
</dbReference>